<feature type="domain" description="Small acidic protein-like" evidence="2">
    <location>
        <begin position="372"/>
        <end position="443"/>
    </location>
</feature>
<evidence type="ECO:0000313" key="3">
    <source>
        <dbReference type="Proteomes" id="UP001652740"/>
    </source>
</evidence>
<sequence length="449" mass="51036">MDSLIGYGSDDDNESERLGSHHVSVGGVSGGPARRRDDDTNYDDVNMDMSEDSQAESEPELPPAEPHNSSRRSSRDDRRGSDDSRDRDGDRKDRRRESPGRTRPDRDRGDRREPRRDDKYRAERDRGRHDSAARRGLLGDRPDDKHTDGKPPALMDLKPFGGEPPPGFDQRRSQDARDAVSPRFVDRDRRDREKGERIDRSDRGERGDRSDRGERNDRGDRGERDRDRHGRRSEERKSSHRRRERSRSRSRSRSRGAAFPPPTTHTSTSGERRGSPPSGDYRPSSYKVNKKLEVMEKMGLQIKTPDGSMATAQQLRAAAAPTHPLGHHSHHSLPSYYNPSAVNTTKILDQVQKRKLLWSNKNKSEAEEAAKWSGTRFAQDSDGKQVSKFMRLMGIKEPSAVKPENPEPSADPIKKQEELFQAMQAQYEVARATTHTMRGVGLGFQRGQY</sequence>
<reference evidence="4" key="1">
    <citation type="submission" date="2025-08" db="UniProtKB">
        <authorList>
            <consortium name="RefSeq"/>
        </authorList>
    </citation>
    <scope>IDENTIFICATION</scope>
    <source>
        <tissue evidence="4">Whole larvae</tissue>
    </source>
</reference>
<feature type="compositionally biased region" description="Low complexity" evidence="1">
    <location>
        <begin position="310"/>
        <end position="324"/>
    </location>
</feature>
<feature type="compositionally biased region" description="Basic residues" evidence="1">
    <location>
        <begin position="238"/>
        <end position="254"/>
    </location>
</feature>
<proteinExistence type="predicted"/>
<keyword evidence="3" id="KW-1185">Reference proteome</keyword>
<name>A0ABM3N241_GALME</name>
<feature type="compositionally biased region" description="Basic and acidic residues" evidence="1">
    <location>
        <begin position="169"/>
        <end position="237"/>
    </location>
</feature>
<organism evidence="3 4">
    <name type="scientific">Galleria mellonella</name>
    <name type="common">Greater wax moth</name>
    <dbReference type="NCBI Taxonomy" id="7137"/>
    <lineage>
        <taxon>Eukaryota</taxon>
        <taxon>Metazoa</taxon>
        <taxon>Ecdysozoa</taxon>
        <taxon>Arthropoda</taxon>
        <taxon>Hexapoda</taxon>
        <taxon>Insecta</taxon>
        <taxon>Pterygota</taxon>
        <taxon>Neoptera</taxon>
        <taxon>Endopterygota</taxon>
        <taxon>Lepidoptera</taxon>
        <taxon>Glossata</taxon>
        <taxon>Ditrysia</taxon>
        <taxon>Pyraloidea</taxon>
        <taxon>Pyralidae</taxon>
        <taxon>Galleriinae</taxon>
        <taxon>Galleria</taxon>
    </lineage>
</organism>
<dbReference type="InterPro" id="IPR028124">
    <property type="entry name" value="SMAP_dom"/>
</dbReference>
<evidence type="ECO:0000313" key="4">
    <source>
        <dbReference type="RefSeq" id="XP_052757651.1"/>
    </source>
</evidence>
<dbReference type="Proteomes" id="UP001652740">
    <property type="component" value="Unplaced"/>
</dbReference>
<dbReference type="RefSeq" id="XP_052757651.1">
    <property type="nucleotide sequence ID" value="XM_052901691.1"/>
</dbReference>
<dbReference type="PANTHER" id="PTHR22426:SF2">
    <property type="entry name" value="ARGININE_SERINE-RICH COILED-COIL PROTEIN 2"/>
    <property type="match status" value="1"/>
</dbReference>
<feature type="compositionally biased region" description="Basic and acidic residues" evidence="1">
    <location>
        <begin position="73"/>
        <end position="149"/>
    </location>
</feature>
<dbReference type="PANTHER" id="PTHR22426">
    <property type="entry name" value="ARGININE_SERINE-RICH COILED-COIL PROTEIN 2"/>
    <property type="match status" value="1"/>
</dbReference>
<dbReference type="GeneID" id="113514997"/>
<gene>
    <name evidence="4" type="primary">LOC113514997</name>
</gene>
<feature type="compositionally biased region" description="Acidic residues" evidence="1">
    <location>
        <begin position="40"/>
        <end position="59"/>
    </location>
</feature>
<evidence type="ECO:0000259" key="2">
    <source>
        <dbReference type="Pfam" id="PF15477"/>
    </source>
</evidence>
<accession>A0ABM3N241</accession>
<feature type="region of interest" description="Disordered" evidence="1">
    <location>
        <begin position="310"/>
        <end position="331"/>
    </location>
</feature>
<protein>
    <submittedName>
        <fullName evidence="4">Arginine/serine-rich coiled-coil protein 2 isoform X1</fullName>
    </submittedName>
</protein>
<feature type="region of interest" description="Disordered" evidence="1">
    <location>
        <begin position="1"/>
        <end position="288"/>
    </location>
</feature>
<evidence type="ECO:0000256" key="1">
    <source>
        <dbReference type="SAM" id="MobiDB-lite"/>
    </source>
</evidence>
<dbReference type="Pfam" id="PF15477">
    <property type="entry name" value="SMAP"/>
    <property type="match status" value="1"/>
</dbReference>